<dbReference type="PROSITE" id="PS00041">
    <property type="entry name" value="HTH_ARAC_FAMILY_1"/>
    <property type="match status" value="1"/>
</dbReference>
<dbReference type="RefSeq" id="WP_354470809.1">
    <property type="nucleotide sequence ID" value="NZ_JBEPSB010000001.1"/>
</dbReference>
<name>A0ABV2PF57_9BACI</name>
<dbReference type="SMART" id="SM00342">
    <property type="entry name" value="HTH_ARAC"/>
    <property type="match status" value="1"/>
</dbReference>
<proteinExistence type="predicted"/>
<gene>
    <name evidence="5" type="ORF">ABIA69_000422</name>
</gene>
<dbReference type="EMBL" id="JBEPSB010000001">
    <property type="protein sequence ID" value="MET4559279.1"/>
    <property type="molecule type" value="Genomic_DNA"/>
</dbReference>
<evidence type="ECO:0000256" key="1">
    <source>
        <dbReference type="ARBA" id="ARBA00023015"/>
    </source>
</evidence>
<evidence type="ECO:0000313" key="6">
    <source>
        <dbReference type="Proteomes" id="UP001549363"/>
    </source>
</evidence>
<keyword evidence="2" id="KW-0238">DNA-binding</keyword>
<organism evidence="5 6">
    <name type="scientific">Lysinibacillus parviboronicapiens</name>
    <dbReference type="NCBI Taxonomy" id="436516"/>
    <lineage>
        <taxon>Bacteria</taxon>
        <taxon>Bacillati</taxon>
        <taxon>Bacillota</taxon>
        <taxon>Bacilli</taxon>
        <taxon>Bacillales</taxon>
        <taxon>Bacillaceae</taxon>
        <taxon>Lysinibacillus</taxon>
    </lineage>
</organism>
<dbReference type="InterPro" id="IPR018060">
    <property type="entry name" value="HTH_AraC"/>
</dbReference>
<feature type="domain" description="HTH araC/xylS-type" evidence="4">
    <location>
        <begin position="306"/>
        <end position="404"/>
    </location>
</feature>
<dbReference type="SUPFAM" id="SSF46689">
    <property type="entry name" value="Homeodomain-like"/>
    <property type="match status" value="2"/>
</dbReference>
<dbReference type="PANTHER" id="PTHR43280:SF28">
    <property type="entry name" value="HTH-TYPE TRANSCRIPTIONAL ACTIVATOR RHAS"/>
    <property type="match status" value="1"/>
</dbReference>
<evidence type="ECO:0000256" key="3">
    <source>
        <dbReference type="ARBA" id="ARBA00023163"/>
    </source>
</evidence>
<dbReference type="InterPro" id="IPR018062">
    <property type="entry name" value="HTH_AraC-typ_CS"/>
</dbReference>
<reference evidence="5 6" key="1">
    <citation type="submission" date="2024-06" db="EMBL/GenBank/DDBJ databases">
        <title>Sorghum-associated microbial communities from plants grown in Nebraska, USA.</title>
        <authorList>
            <person name="Schachtman D."/>
        </authorList>
    </citation>
    <scope>NUCLEOTIDE SEQUENCE [LARGE SCALE GENOMIC DNA]</scope>
    <source>
        <strain evidence="5 6">736</strain>
    </source>
</reference>
<evidence type="ECO:0000259" key="4">
    <source>
        <dbReference type="PROSITE" id="PS01124"/>
    </source>
</evidence>
<dbReference type="Gene3D" id="1.10.10.60">
    <property type="entry name" value="Homeodomain-like"/>
    <property type="match status" value="2"/>
</dbReference>
<accession>A0ABV2PF57</accession>
<evidence type="ECO:0000313" key="5">
    <source>
        <dbReference type="EMBL" id="MET4559279.1"/>
    </source>
</evidence>
<dbReference type="PROSITE" id="PS01124">
    <property type="entry name" value="HTH_ARAC_FAMILY_2"/>
    <property type="match status" value="1"/>
</dbReference>
<dbReference type="Proteomes" id="UP001549363">
    <property type="component" value="Unassembled WGS sequence"/>
</dbReference>
<sequence>MIILNVVWYVENSVEKQHMMGWLEEFLPNTFVVCEERAANEVAIFVCEINRLFDWVKVNRLKRNYPNSIIVPIVAVHLTYSTGIAIELNLQALLIKPLQKQKFLRIVKKLFTSFKEKHAHTLTMLELSQQIAQDHTSPFREAFLRRLIRGEIENEQEIIQASSFVSTDCIPNLVFLIQGYIDVNHNRPVPEDASSIITNVFRQYFADKAPLSFLNFERYLLLLMRIPNDYTSFKHWAEGVLCLHEVIEVLKKDHSIHLFIGIGGVFHQSLQVKESYSQARKARRKPPVDNIHIRFYEDLTKHEQLQKALHYIEEHYDKQITISDVANYINFSSTHFSRLFKKETGRNFVDYVAFTRIIKTLPFLRKYDYTIEKISASSGFNTPNYYSLTFKKYVGLSPTEYRNTKEILFK</sequence>
<protein>
    <submittedName>
        <fullName evidence="5">Two-component system response regulator YesN</fullName>
    </submittedName>
</protein>
<evidence type="ECO:0000256" key="2">
    <source>
        <dbReference type="ARBA" id="ARBA00023125"/>
    </source>
</evidence>
<keyword evidence="1" id="KW-0805">Transcription regulation</keyword>
<dbReference type="Pfam" id="PF12833">
    <property type="entry name" value="HTH_18"/>
    <property type="match status" value="1"/>
</dbReference>
<dbReference type="PANTHER" id="PTHR43280">
    <property type="entry name" value="ARAC-FAMILY TRANSCRIPTIONAL REGULATOR"/>
    <property type="match status" value="1"/>
</dbReference>
<keyword evidence="3" id="KW-0804">Transcription</keyword>
<comment type="caution">
    <text evidence="5">The sequence shown here is derived from an EMBL/GenBank/DDBJ whole genome shotgun (WGS) entry which is preliminary data.</text>
</comment>
<dbReference type="InterPro" id="IPR009057">
    <property type="entry name" value="Homeodomain-like_sf"/>
</dbReference>
<keyword evidence="6" id="KW-1185">Reference proteome</keyword>